<proteinExistence type="predicted"/>
<dbReference type="OrthoDB" id="9772097at2"/>
<dbReference type="Gene3D" id="2.60.40.420">
    <property type="entry name" value="Cupredoxins - blue copper proteins"/>
    <property type="match status" value="1"/>
</dbReference>
<evidence type="ECO:0008006" key="4">
    <source>
        <dbReference type="Google" id="ProtNLM"/>
    </source>
</evidence>
<organism evidence="2 3">
    <name type="scientific">Arsukibacterium ikkense</name>
    <dbReference type="NCBI Taxonomy" id="336831"/>
    <lineage>
        <taxon>Bacteria</taxon>
        <taxon>Pseudomonadati</taxon>
        <taxon>Pseudomonadota</taxon>
        <taxon>Gammaproteobacteria</taxon>
        <taxon>Chromatiales</taxon>
        <taxon>Chromatiaceae</taxon>
        <taxon>Arsukibacterium</taxon>
    </lineage>
</organism>
<dbReference type="STRING" id="336831.WG68_13875"/>
<accession>A0A0M2V6X0</accession>
<sequence length="213" mass="23597">MKLALHSTLLIAAVLLTPDQANAGSLTISIVNQQQQPLADAVVELRAVGQQVVTPQRIRVAQQQLTFIPFVSAIPVGSEVEFPNLDKTRHHVYSFSPARQFEIQLYADKPEAPIRFDTVGIVALGCNIHDYMQAYIYVGESDLVAVSDTDGQLHWSGLAPGQYQLYLWHPWQLEPHPGQPLKVSMPVQTATLRLAIDLTQQKPQAPQRGFGSR</sequence>
<keyword evidence="1" id="KW-0732">Signal</keyword>
<dbReference type="Proteomes" id="UP000034228">
    <property type="component" value="Unassembled WGS sequence"/>
</dbReference>
<dbReference type="AlphaFoldDB" id="A0A0M2V6X0"/>
<dbReference type="InterPro" id="IPR008972">
    <property type="entry name" value="Cupredoxin"/>
</dbReference>
<evidence type="ECO:0000313" key="2">
    <source>
        <dbReference type="EMBL" id="KKO44908.1"/>
    </source>
</evidence>
<protein>
    <recommendedName>
        <fullName evidence="4">Methylamine utilization protein</fullName>
    </recommendedName>
</protein>
<dbReference type="SUPFAM" id="SSF49503">
    <property type="entry name" value="Cupredoxins"/>
    <property type="match status" value="1"/>
</dbReference>
<evidence type="ECO:0000256" key="1">
    <source>
        <dbReference type="SAM" id="SignalP"/>
    </source>
</evidence>
<name>A0A0M2V6X0_9GAMM</name>
<evidence type="ECO:0000313" key="3">
    <source>
        <dbReference type="Proteomes" id="UP000034228"/>
    </source>
</evidence>
<gene>
    <name evidence="2" type="ORF">WG68_13875</name>
</gene>
<reference evidence="2 3" key="1">
    <citation type="submission" date="2015-03" db="EMBL/GenBank/DDBJ databases">
        <title>Draft genome sequences of two protease-producing strains of Arsukibacterium isolated from two cold and alkaline environments.</title>
        <authorList>
            <person name="Lylloff J.E."/>
            <person name="Skov L.B."/>
            <person name="Jepsen M."/>
            <person name="Hallin P.F."/>
            <person name="Sorensen S.J."/>
            <person name="Stougaard P."/>
            <person name="Glaring M.A."/>
        </authorList>
    </citation>
    <scope>NUCLEOTIDE SEQUENCE [LARGE SCALE GENOMIC DNA]</scope>
    <source>
        <strain evidence="2 3">GCM72</strain>
    </source>
</reference>
<dbReference type="RefSeq" id="WP_046558293.1">
    <property type="nucleotide sequence ID" value="NZ_LAHO01000013.1"/>
</dbReference>
<keyword evidence="3" id="KW-1185">Reference proteome</keyword>
<feature type="chain" id="PRO_5005644399" description="Methylamine utilization protein" evidence="1">
    <location>
        <begin position="24"/>
        <end position="213"/>
    </location>
</feature>
<dbReference type="PATRIC" id="fig|336831.14.peg.3546"/>
<dbReference type="EMBL" id="LAHO01000013">
    <property type="protein sequence ID" value="KKO44908.1"/>
    <property type="molecule type" value="Genomic_DNA"/>
</dbReference>
<comment type="caution">
    <text evidence="2">The sequence shown here is derived from an EMBL/GenBank/DDBJ whole genome shotgun (WGS) entry which is preliminary data.</text>
</comment>
<feature type="signal peptide" evidence="1">
    <location>
        <begin position="1"/>
        <end position="23"/>
    </location>
</feature>